<proteinExistence type="predicted"/>
<organism evidence="2 3">
    <name type="scientific">Trametes pubescens</name>
    <name type="common">White-rot fungus</name>
    <dbReference type="NCBI Taxonomy" id="154538"/>
    <lineage>
        <taxon>Eukaryota</taxon>
        <taxon>Fungi</taxon>
        <taxon>Dikarya</taxon>
        <taxon>Basidiomycota</taxon>
        <taxon>Agaricomycotina</taxon>
        <taxon>Agaricomycetes</taxon>
        <taxon>Polyporales</taxon>
        <taxon>Polyporaceae</taxon>
        <taxon>Trametes</taxon>
    </lineage>
</organism>
<comment type="caution">
    <text evidence="2">The sequence shown here is derived from an EMBL/GenBank/DDBJ whole genome shotgun (WGS) entry which is preliminary data.</text>
</comment>
<gene>
    <name evidence="2" type="ORF">TRAPUB_8412</name>
</gene>
<reference evidence="2 3" key="1">
    <citation type="submission" date="2016-10" db="EMBL/GenBank/DDBJ databases">
        <title>Genome sequence of the basidiomycete white-rot fungus Trametes pubescens.</title>
        <authorList>
            <person name="Makela M.R."/>
            <person name="Granchi Z."/>
            <person name="Peng M."/>
            <person name="De Vries R.P."/>
            <person name="Grigoriev I."/>
            <person name="Riley R."/>
            <person name="Hilden K."/>
        </authorList>
    </citation>
    <scope>NUCLEOTIDE SEQUENCE [LARGE SCALE GENOMIC DNA]</scope>
    <source>
        <strain evidence="2 3">FBCC735</strain>
    </source>
</reference>
<protein>
    <submittedName>
        <fullName evidence="2">Uncharacterized protein</fullName>
    </submittedName>
</protein>
<sequence>MLSFLGLSPGPEYKRVPTVDPLGTASMPSSSKIDQSSTPEKPRSWTSYVWDTWDKPVAERRFLFKLDACLLTYAALSYFSK</sequence>
<dbReference type="AlphaFoldDB" id="A0A1M2W536"/>
<dbReference type="Proteomes" id="UP000184267">
    <property type="component" value="Unassembled WGS sequence"/>
</dbReference>
<evidence type="ECO:0000256" key="1">
    <source>
        <dbReference type="SAM" id="MobiDB-lite"/>
    </source>
</evidence>
<feature type="region of interest" description="Disordered" evidence="1">
    <location>
        <begin position="1"/>
        <end position="44"/>
    </location>
</feature>
<name>A0A1M2W536_TRAPU</name>
<evidence type="ECO:0000313" key="2">
    <source>
        <dbReference type="EMBL" id="OJT14969.1"/>
    </source>
</evidence>
<evidence type="ECO:0000313" key="3">
    <source>
        <dbReference type="Proteomes" id="UP000184267"/>
    </source>
</evidence>
<feature type="compositionally biased region" description="Polar residues" evidence="1">
    <location>
        <begin position="26"/>
        <end position="44"/>
    </location>
</feature>
<dbReference type="OrthoDB" id="3639251at2759"/>
<accession>A0A1M2W536</accession>
<dbReference type="EMBL" id="MNAD01000215">
    <property type="protein sequence ID" value="OJT14969.1"/>
    <property type="molecule type" value="Genomic_DNA"/>
</dbReference>
<keyword evidence="3" id="KW-1185">Reference proteome</keyword>